<organism evidence="9 10">
    <name type="scientific">Methanosuratincola subterraneus</name>
    <dbReference type="NCBI Taxonomy" id="2593994"/>
    <lineage>
        <taxon>Archaea</taxon>
        <taxon>Thermoproteota</taxon>
        <taxon>Methanosuratincolia</taxon>
        <taxon>Candidatus Methanomethylicales</taxon>
        <taxon>Candidatus Methanomethylicaceae</taxon>
        <taxon>Candidatus Methanosuratincola (ex Vanwonterghem et al. 2016)</taxon>
    </lineage>
</organism>
<proteinExistence type="predicted"/>
<dbReference type="EMBL" id="RXGA01000003">
    <property type="protein sequence ID" value="RWX73187.1"/>
    <property type="molecule type" value="Genomic_DNA"/>
</dbReference>
<dbReference type="PANTHER" id="PTHR43687">
    <property type="entry name" value="ADENYLYLSULFATE REDUCTASE, BETA SUBUNIT"/>
    <property type="match status" value="1"/>
</dbReference>
<dbReference type="SUPFAM" id="SSF54862">
    <property type="entry name" value="4Fe-4S ferredoxins"/>
    <property type="match status" value="1"/>
</dbReference>
<keyword evidence="2" id="KW-0004">4Fe-4S</keyword>
<evidence type="ECO:0000256" key="1">
    <source>
        <dbReference type="ARBA" id="ARBA00022448"/>
    </source>
</evidence>
<dbReference type="InterPro" id="IPR050572">
    <property type="entry name" value="Fe-S_Ferredoxin"/>
</dbReference>
<keyword evidence="6" id="KW-0408">Iron</keyword>
<accession>A0A444L6J7</accession>
<dbReference type="InterPro" id="IPR017896">
    <property type="entry name" value="4Fe4S_Fe-S-bd"/>
</dbReference>
<evidence type="ECO:0000259" key="8">
    <source>
        <dbReference type="PROSITE" id="PS51379"/>
    </source>
</evidence>
<dbReference type="GO" id="GO:0051539">
    <property type="term" value="F:4 iron, 4 sulfur cluster binding"/>
    <property type="evidence" value="ECO:0007669"/>
    <property type="project" value="UniProtKB-KW"/>
</dbReference>
<evidence type="ECO:0000313" key="9">
    <source>
        <dbReference type="EMBL" id="RWX73187.1"/>
    </source>
</evidence>
<dbReference type="InterPro" id="IPR017900">
    <property type="entry name" value="4Fe4S_Fe_S_CS"/>
</dbReference>
<dbReference type="PANTHER" id="PTHR43687:SF6">
    <property type="entry name" value="L-ASPARTATE SEMIALDEHYDE SULFURTRANSFERASE IRON-SULFUR SUBUNIT"/>
    <property type="match status" value="1"/>
</dbReference>
<comment type="caution">
    <text evidence="9">The sequence shown here is derived from an EMBL/GenBank/DDBJ whole genome shotgun (WGS) entry which is preliminary data.</text>
</comment>
<feature type="domain" description="4Fe-4S ferredoxin-type" evidence="8">
    <location>
        <begin position="2"/>
        <end position="31"/>
    </location>
</feature>
<keyword evidence="1" id="KW-0813">Transport</keyword>
<dbReference type="PROSITE" id="PS00198">
    <property type="entry name" value="4FE4S_FER_1"/>
    <property type="match status" value="1"/>
</dbReference>
<evidence type="ECO:0000313" key="10">
    <source>
        <dbReference type="Proteomes" id="UP000288215"/>
    </source>
</evidence>
<evidence type="ECO:0000256" key="4">
    <source>
        <dbReference type="ARBA" id="ARBA00022737"/>
    </source>
</evidence>
<keyword evidence="5" id="KW-0249">Electron transport</keyword>
<sequence length="60" mass="6498">MVSVKVDPEKCNGDAICISICPVSVFELNNNKAVPVREQDCILCMACVAQCPTQAIEVKE</sequence>
<dbReference type="AlphaFoldDB" id="A0A444L6J7"/>
<evidence type="ECO:0000256" key="6">
    <source>
        <dbReference type="ARBA" id="ARBA00023004"/>
    </source>
</evidence>
<dbReference type="PROSITE" id="PS51379">
    <property type="entry name" value="4FE4S_FER_2"/>
    <property type="match status" value="2"/>
</dbReference>
<evidence type="ECO:0000256" key="5">
    <source>
        <dbReference type="ARBA" id="ARBA00022982"/>
    </source>
</evidence>
<gene>
    <name evidence="9" type="ORF">Metus_1161</name>
</gene>
<evidence type="ECO:0000256" key="7">
    <source>
        <dbReference type="ARBA" id="ARBA00023014"/>
    </source>
</evidence>
<keyword evidence="4" id="KW-0677">Repeat</keyword>
<name>A0A444L6J7_METS7</name>
<evidence type="ECO:0000256" key="3">
    <source>
        <dbReference type="ARBA" id="ARBA00022723"/>
    </source>
</evidence>
<reference evidence="9 10" key="1">
    <citation type="submission" date="2018-12" db="EMBL/GenBank/DDBJ databases">
        <title>The complete genome of the methanogenic archaea of the candidate phylum Verstraetearchaeota, obtained from the metagenome of underground thermal water.</title>
        <authorList>
            <person name="Kadnikov V.V."/>
            <person name="Mardanov A.V."/>
            <person name="Beletsky A.V."/>
            <person name="Karnachuk O.V."/>
            <person name="Ravin N.V."/>
        </authorList>
    </citation>
    <scope>NUCLEOTIDE SEQUENCE [LARGE SCALE GENOMIC DNA]</scope>
    <source>
        <strain evidence="9">Ch88</strain>
    </source>
</reference>
<dbReference type="Pfam" id="PF13237">
    <property type="entry name" value="Fer4_10"/>
    <property type="match status" value="1"/>
</dbReference>
<dbReference type="GO" id="GO:0046872">
    <property type="term" value="F:metal ion binding"/>
    <property type="evidence" value="ECO:0007669"/>
    <property type="project" value="UniProtKB-KW"/>
</dbReference>
<keyword evidence="3" id="KW-0479">Metal-binding</keyword>
<dbReference type="GO" id="GO:0016491">
    <property type="term" value="F:oxidoreductase activity"/>
    <property type="evidence" value="ECO:0007669"/>
    <property type="project" value="UniProtKB-ARBA"/>
</dbReference>
<keyword evidence="7" id="KW-0411">Iron-sulfur</keyword>
<dbReference type="Proteomes" id="UP000288215">
    <property type="component" value="Unassembled WGS sequence"/>
</dbReference>
<evidence type="ECO:0000256" key="2">
    <source>
        <dbReference type="ARBA" id="ARBA00022485"/>
    </source>
</evidence>
<protein>
    <recommendedName>
        <fullName evidence="8">4Fe-4S ferredoxin-type domain-containing protein</fullName>
    </recommendedName>
</protein>
<feature type="domain" description="4Fe-4S ferredoxin-type" evidence="8">
    <location>
        <begin position="32"/>
        <end position="60"/>
    </location>
</feature>
<dbReference type="Gene3D" id="3.30.70.20">
    <property type="match status" value="1"/>
</dbReference>